<sequence length="92" mass="10295">MEYDPTTTFIPSLIPAAGFPNVISQIYEHKQLQPPFESSKHSQHKGHSLGSARALEDVEELNDFELLLEMGIDEDKREVEAEGLEVIADESV</sequence>
<evidence type="ECO:0000313" key="3">
    <source>
        <dbReference type="Proteomes" id="UP000624404"/>
    </source>
</evidence>
<protein>
    <submittedName>
        <fullName evidence="2">96b3fca0-601b-41bc-91d6-fe4cbe580cf9-CDS</fullName>
    </submittedName>
</protein>
<accession>A0A8H2ZRG4</accession>
<comment type="caution">
    <text evidence="2">The sequence shown here is derived from an EMBL/GenBank/DDBJ whole genome shotgun (WGS) entry which is preliminary data.</text>
</comment>
<dbReference type="AlphaFoldDB" id="A0A8H2ZRG4"/>
<reference evidence="2" key="1">
    <citation type="submission" date="2020-10" db="EMBL/GenBank/DDBJ databases">
        <authorList>
            <person name="Kusch S."/>
        </authorList>
    </citation>
    <scope>NUCLEOTIDE SEQUENCE</scope>
    <source>
        <strain evidence="2">SwB9</strain>
    </source>
</reference>
<dbReference type="Proteomes" id="UP000624404">
    <property type="component" value="Unassembled WGS sequence"/>
</dbReference>
<proteinExistence type="predicted"/>
<organism evidence="2 3">
    <name type="scientific">Sclerotinia trifoliorum</name>
    <dbReference type="NCBI Taxonomy" id="28548"/>
    <lineage>
        <taxon>Eukaryota</taxon>
        <taxon>Fungi</taxon>
        <taxon>Dikarya</taxon>
        <taxon>Ascomycota</taxon>
        <taxon>Pezizomycotina</taxon>
        <taxon>Leotiomycetes</taxon>
        <taxon>Helotiales</taxon>
        <taxon>Sclerotiniaceae</taxon>
        <taxon>Sclerotinia</taxon>
    </lineage>
</organism>
<gene>
    <name evidence="2" type="ORF">SCLTRI_LOCUS8641</name>
</gene>
<name>A0A8H2ZRG4_9HELO</name>
<feature type="region of interest" description="Disordered" evidence="1">
    <location>
        <begin position="33"/>
        <end position="54"/>
    </location>
</feature>
<keyword evidence="3" id="KW-1185">Reference proteome</keyword>
<dbReference type="EMBL" id="CAJHIA010000032">
    <property type="protein sequence ID" value="CAD6448848.1"/>
    <property type="molecule type" value="Genomic_DNA"/>
</dbReference>
<evidence type="ECO:0000313" key="2">
    <source>
        <dbReference type="EMBL" id="CAD6448848.1"/>
    </source>
</evidence>
<evidence type="ECO:0000256" key="1">
    <source>
        <dbReference type="SAM" id="MobiDB-lite"/>
    </source>
</evidence>